<dbReference type="InterPro" id="IPR036388">
    <property type="entry name" value="WH-like_DNA-bd_sf"/>
</dbReference>
<dbReference type="AlphaFoldDB" id="A0A2S9WS35"/>
<protein>
    <submittedName>
        <fullName evidence="1">Uncharacterized protein</fullName>
    </submittedName>
</protein>
<evidence type="ECO:0000313" key="2">
    <source>
        <dbReference type="Proteomes" id="UP000239532"/>
    </source>
</evidence>
<dbReference type="Proteomes" id="UP000239532">
    <property type="component" value="Unassembled WGS sequence"/>
</dbReference>
<sequence>MKPAKYNIIHANFFNRSICKFDNEIQKDIVYVVQGKIDFFGEPQDLIRIPYSDYIMFKNTKKNNTYSFIEFTQFVAEIIGVGGAFFNKINNSFISFNLFDNVQIDVENPETLIIQLGRFGKIFFFQKSLKNYIEEITPKGKSIRYIGHTQIDNDLSKIRGLRRKKFFEIISQFKNTGFCKIRVLELKMYLGYIEVVDKDTGEALSQKDQLKFIFIPQDQFKFKDNHVQYGQFERDFLKPAIRSINEDKGNPIRNLTLFKKSKTGRKITHLEFRFDPLSDNLSAKELECIKLFEKLNLDRGQIVFLIKRIGSEEMLNRWIQNVDRRVHGENKIPKYYERNNQKEIENISGYLYKVLFKELN</sequence>
<dbReference type="Gene3D" id="1.10.10.10">
    <property type="entry name" value="Winged helix-like DNA-binding domain superfamily/Winged helix DNA-binding domain"/>
    <property type="match status" value="1"/>
</dbReference>
<name>A0A2S9WS35_9FLAO</name>
<proteinExistence type="predicted"/>
<keyword evidence="2" id="KW-1185">Reference proteome</keyword>
<dbReference type="EMBL" id="MQUC01000003">
    <property type="protein sequence ID" value="PRP66279.1"/>
    <property type="molecule type" value="Genomic_DNA"/>
</dbReference>
<dbReference type="OrthoDB" id="1242035at2"/>
<dbReference type="RefSeq" id="WP_105982119.1">
    <property type="nucleotide sequence ID" value="NZ_MQUC01000003.1"/>
</dbReference>
<accession>A0A2S9WS35</accession>
<dbReference type="SUPFAM" id="SSF46785">
    <property type="entry name" value="Winged helix' DNA-binding domain"/>
    <property type="match status" value="1"/>
</dbReference>
<organism evidence="1 2">
    <name type="scientific">Nonlabens agnitus</name>
    <dbReference type="NCBI Taxonomy" id="870484"/>
    <lineage>
        <taxon>Bacteria</taxon>
        <taxon>Pseudomonadati</taxon>
        <taxon>Bacteroidota</taxon>
        <taxon>Flavobacteriia</taxon>
        <taxon>Flavobacteriales</taxon>
        <taxon>Flavobacteriaceae</taxon>
        <taxon>Nonlabens</taxon>
    </lineage>
</organism>
<gene>
    <name evidence="1" type="ORF">BST86_03820</name>
</gene>
<dbReference type="Pfam" id="PF21205">
    <property type="entry name" value="Rep3_C"/>
    <property type="match status" value="1"/>
</dbReference>
<evidence type="ECO:0000313" key="1">
    <source>
        <dbReference type="EMBL" id="PRP66279.1"/>
    </source>
</evidence>
<comment type="caution">
    <text evidence="1">The sequence shown here is derived from an EMBL/GenBank/DDBJ whole genome shotgun (WGS) entry which is preliminary data.</text>
</comment>
<reference evidence="1 2" key="1">
    <citation type="submission" date="2016-11" db="EMBL/GenBank/DDBJ databases">
        <title>Trade-off between light-utilization and light-protection in marine flavobacteria.</title>
        <authorList>
            <person name="Kumagai Y."/>
        </authorList>
    </citation>
    <scope>NUCLEOTIDE SEQUENCE [LARGE SCALE GENOMIC DNA]</scope>
    <source>
        <strain evidence="1 2">JCM 17109</strain>
    </source>
</reference>
<dbReference type="InterPro" id="IPR036390">
    <property type="entry name" value="WH_DNA-bd_sf"/>
</dbReference>